<dbReference type="RefSeq" id="WP_135974273.1">
    <property type="nucleotide sequence ID" value="NZ_CP039291.1"/>
</dbReference>
<evidence type="ECO:0000313" key="2">
    <source>
        <dbReference type="EMBL" id="QCB94548.1"/>
    </source>
</evidence>
<dbReference type="InterPro" id="IPR019681">
    <property type="entry name" value="DUF2530"/>
</dbReference>
<keyword evidence="3" id="KW-1185">Reference proteome</keyword>
<dbReference type="AlphaFoldDB" id="A0A4P7SL92"/>
<dbReference type="OrthoDB" id="3243101at2"/>
<reference evidence="2 3" key="1">
    <citation type="submission" date="2019-04" db="EMBL/GenBank/DDBJ databases">
        <title>Isolation and identification of Cellulomonas shaoxiangyii sp. Nov. isolated from feces of the Tibetan antelopes (Pantholops hodgsonii) in the Qinghai-Tibet plateau of China.</title>
        <authorList>
            <person name="Tian Z."/>
        </authorList>
    </citation>
    <scope>NUCLEOTIDE SEQUENCE [LARGE SCALE GENOMIC DNA]</scope>
    <source>
        <strain evidence="2 3">Z28</strain>
    </source>
</reference>
<keyword evidence="1" id="KW-0472">Membrane</keyword>
<name>A0A4P7SL92_9CELL</name>
<dbReference type="Proteomes" id="UP000296469">
    <property type="component" value="Chromosome"/>
</dbReference>
<sequence>MRSLLDTLLHPRRTPPPPLDVDLARVMSVGTVVWALALVVTGAFWAFGAAEPTTVAVCAAGTLVGVVGVVWARRLAREQREAEQDTDAA</sequence>
<dbReference type="EMBL" id="CP039291">
    <property type="protein sequence ID" value="QCB94548.1"/>
    <property type="molecule type" value="Genomic_DNA"/>
</dbReference>
<dbReference type="Pfam" id="PF10745">
    <property type="entry name" value="DUF2530"/>
    <property type="match status" value="1"/>
</dbReference>
<accession>A0A4P7SL92</accession>
<feature type="transmembrane region" description="Helical" evidence="1">
    <location>
        <begin position="21"/>
        <end position="47"/>
    </location>
</feature>
<protein>
    <submittedName>
        <fullName evidence="2">DUF2530 domain-containing protein</fullName>
    </submittedName>
</protein>
<evidence type="ECO:0000313" key="3">
    <source>
        <dbReference type="Proteomes" id="UP000296469"/>
    </source>
</evidence>
<proteinExistence type="predicted"/>
<organism evidence="2 3">
    <name type="scientific">Cellulomonas shaoxiangyii</name>
    <dbReference type="NCBI Taxonomy" id="2566013"/>
    <lineage>
        <taxon>Bacteria</taxon>
        <taxon>Bacillati</taxon>
        <taxon>Actinomycetota</taxon>
        <taxon>Actinomycetes</taxon>
        <taxon>Micrococcales</taxon>
        <taxon>Cellulomonadaceae</taxon>
        <taxon>Cellulomonas</taxon>
    </lineage>
</organism>
<feature type="transmembrane region" description="Helical" evidence="1">
    <location>
        <begin position="53"/>
        <end position="72"/>
    </location>
</feature>
<keyword evidence="1" id="KW-0812">Transmembrane</keyword>
<gene>
    <name evidence="2" type="ORF">E5225_14275</name>
</gene>
<dbReference type="KEGG" id="celz:E5225_14275"/>
<keyword evidence="1" id="KW-1133">Transmembrane helix</keyword>
<evidence type="ECO:0000256" key="1">
    <source>
        <dbReference type="SAM" id="Phobius"/>
    </source>
</evidence>